<evidence type="ECO:0000313" key="1">
    <source>
        <dbReference type="EMBL" id="CAL1300002.1"/>
    </source>
</evidence>
<keyword evidence="3" id="KW-1185">Reference proteome</keyword>
<gene>
    <name evidence="1" type="ORF">LARSCL_LOCUS21680</name>
    <name evidence="2" type="ORF">LARSCL_LOCUS21748</name>
</gene>
<organism evidence="2 3">
    <name type="scientific">Larinioides sclopetarius</name>
    <dbReference type="NCBI Taxonomy" id="280406"/>
    <lineage>
        <taxon>Eukaryota</taxon>
        <taxon>Metazoa</taxon>
        <taxon>Ecdysozoa</taxon>
        <taxon>Arthropoda</taxon>
        <taxon>Chelicerata</taxon>
        <taxon>Arachnida</taxon>
        <taxon>Araneae</taxon>
        <taxon>Araneomorphae</taxon>
        <taxon>Entelegynae</taxon>
        <taxon>Araneoidea</taxon>
        <taxon>Araneidae</taxon>
        <taxon>Larinioides</taxon>
    </lineage>
</organism>
<comment type="caution">
    <text evidence="2">The sequence shown here is derived from an EMBL/GenBank/DDBJ whole genome shotgun (WGS) entry which is preliminary data.</text>
</comment>
<accession>A0AAV2BUZ7</accession>
<evidence type="ECO:0000313" key="2">
    <source>
        <dbReference type="EMBL" id="CAL1300106.1"/>
    </source>
</evidence>
<evidence type="ECO:0000313" key="3">
    <source>
        <dbReference type="Proteomes" id="UP001497382"/>
    </source>
</evidence>
<feature type="non-terminal residue" evidence="2">
    <location>
        <position position="1"/>
    </location>
</feature>
<dbReference type="Proteomes" id="UP001497382">
    <property type="component" value="Unassembled WGS sequence"/>
</dbReference>
<sequence length="67" mass="8121">FEHFANKTTIRLRINFSVFSYWQRGCDVIARHSTLWNSAHHNSSAWKIYASKSYRYFPNWSPILWIL</sequence>
<protein>
    <submittedName>
        <fullName evidence="2">Uncharacterized protein</fullName>
    </submittedName>
</protein>
<proteinExistence type="predicted"/>
<dbReference type="AlphaFoldDB" id="A0AAV2BUZ7"/>
<name>A0AAV2BUZ7_9ARAC</name>
<reference evidence="2 3" key="1">
    <citation type="submission" date="2024-04" db="EMBL/GenBank/DDBJ databases">
        <authorList>
            <person name="Rising A."/>
            <person name="Reimegard J."/>
            <person name="Sonavane S."/>
            <person name="Akerstrom W."/>
            <person name="Nylinder S."/>
            <person name="Hedman E."/>
            <person name="Kallberg Y."/>
        </authorList>
    </citation>
    <scope>NUCLEOTIDE SEQUENCE [LARGE SCALE GENOMIC DNA]</scope>
</reference>
<dbReference type="EMBL" id="CAXIEN010000535">
    <property type="protein sequence ID" value="CAL1300106.1"/>
    <property type="molecule type" value="Genomic_DNA"/>
</dbReference>
<dbReference type="EMBL" id="CAXIEN010000528">
    <property type="protein sequence ID" value="CAL1300002.1"/>
    <property type="molecule type" value="Genomic_DNA"/>
</dbReference>